<dbReference type="GO" id="GO:0046872">
    <property type="term" value="F:metal ion binding"/>
    <property type="evidence" value="ECO:0007669"/>
    <property type="project" value="UniProtKB-KW"/>
</dbReference>
<keyword evidence="3" id="KW-0862">Zinc</keyword>
<dbReference type="RefSeq" id="WP_119513900.1">
    <property type="nucleotide sequence ID" value="NZ_QXFK01000018.1"/>
</dbReference>
<keyword evidence="7" id="KW-1185">Reference proteome</keyword>
<dbReference type="Pfam" id="PF04828">
    <property type="entry name" value="GFA"/>
    <property type="match status" value="1"/>
</dbReference>
<evidence type="ECO:0000259" key="5">
    <source>
        <dbReference type="PROSITE" id="PS51891"/>
    </source>
</evidence>
<dbReference type="InterPro" id="IPR011057">
    <property type="entry name" value="Mss4-like_sf"/>
</dbReference>
<dbReference type="PANTHER" id="PTHR33337:SF40">
    <property type="entry name" value="CENP-V_GFA DOMAIN-CONTAINING PROTEIN-RELATED"/>
    <property type="match status" value="1"/>
</dbReference>
<dbReference type="PANTHER" id="PTHR33337">
    <property type="entry name" value="GFA DOMAIN-CONTAINING PROTEIN"/>
    <property type="match status" value="1"/>
</dbReference>
<dbReference type="Proteomes" id="UP000285092">
    <property type="component" value="Unassembled WGS sequence"/>
</dbReference>
<evidence type="ECO:0000256" key="2">
    <source>
        <dbReference type="ARBA" id="ARBA00022723"/>
    </source>
</evidence>
<evidence type="ECO:0000313" key="6">
    <source>
        <dbReference type="EMBL" id="RIV76842.1"/>
    </source>
</evidence>
<organism evidence="6 7">
    <name type="scientific">Pelagerythrobacter aerophilus</name>
    <dbReference type="NCBI Taxonomy" id="2306995"/>
    <lineage>
        <taxon>Bacteria</taxon>
        <taxon>Pseudomonadati</taxon>
        <taxon>Pseudomonadota</taxon>
        <taxon>Alphaproteobacteria</taxon>
        <taxon>Sphingomonadales</taxon>
        <taxon>Erythrobacteraceae</taxon>
        <taxon>Pelagerythrobacter</taxon>
    </lineage>
</organism>
<dbReference type="GO" id="GO:0016846">
    <property type="term" value="F:carbon-sulfur lyase activity"/>
    <property type="evidence" value="ECO:0007669"/>
    <property type="project" value="InterPro"/>
</dbReference>
<evidence type="ECO:0000313" key="7">
    <source>
        <dbReference type="Proteomes" id="UP000285092"/>
    </source>
</evidence>
<feature type="domain" description="CENP-V/GFA" evidence="5">
    <location>
        <begin position="1"/>
        <end position="117"/>
    </location>
</feature>
<gene>
    <name evidence="6" type="ORF">D2V04_11900</name>
</gene>
<dbReference type="SUPFAM" id="SSF51316">
    <property type="entry name" value="Mss4-like"/>
    <property type="match status" value="1"/>
</dbReference>
<evidence type="ECO:0000256" key="1">
    <source>
        <dbReference type="ARBA" id="ARBA00005495"/>
    </source>
</evidence>
<dbReference type="Gene3D" id="3.90.1590.10">
    <property type="entry name" value="glutathione-dependent formaldehyde- activating enzyme (gfa)"/>
    <property type="match status" value="1"/>
</dbReference>
<comment type="caution">
    <text evidence="6">The sequence shown here is derived from an EMBL/GenBank/DDBJ whole genome shotgun (WGS) entry which is preliminary data.</text>
</comment>
<dbReference type="OrthoDB" id="7186766at2"/>
<dbReference type="AlphaFoldDB" id="A0A418NFI1"/>
<evidence type="ECO:0000256" key="3">
    <source>
        <dbReference type="ARBA" id="ARBA00022833"/>
    </source>
</evidence>
<evidence type="ECO:0000256" key="4">
    <source>
        <dbReference type="ARBA" id="ARBA00023239"/>
    </source>
</evidence>
<sequence>MTGGRCHCGAVRYRVDGEPKHVSVCHCEDCRRCAGAAGVAWMAVASDEFTIVEGEPALYRSSADAERYFCGTCGTGLYYVNEKALPGLVDIQTATLDDPENYPPQIHVQVADELPWEASLGELPRFERYPG</sequence>
<comment type="similarity">
    <text evidence="1">Belongs to the Gfa family.</text>
</comment>
<reference evidence="6 7" key="1">
    <citation type="submission" date="2018-08" db="EMBL/GenBank/DDBJ databases">
        <title>Altererythrobacter sp.Ery1 and Ery12, the genome sequencing of novel strains in genus Alterythrobacter.</title>
        <authorList>
            <person name="Cheng H."/>
            <person name="Wu Y.-H."/>
            <person name="Fang C."/>
            <person name="Xu X.-W."/>
        </authorList>
    </citation>
    <scope>NUCLEOTIDE SEQUENCE [LARGE SCALE GENOMIC DNA]</scope>
    <source>
        <strain evidence="6 7">Ery1</strain>
    </source>
</reference>
<dbReference type="PROSITE" id="PS51891">
    <property type="entry name" value="CENP_V_GFA"/>
    <property type="match status" value="1"/>
</dbReference>
<protein>
    <submittedName>
        <fullName evidence="6">GFA family protein</fullName>
    </submittedName>
</protein>
<dbReference type="EMBL" id="QXFK01000018">
    <property type="protein sequence ID" value="RIV76842.1"/>
    <property type="molecule type" value="Genomic_DNA"/>
</dbReference>
<proteinExistence type="inferred from homology"/>
<name>A0A418NFI1_9SPHN</name>
<dbReference type="InterPro" id="IPR006913">
    <property type="entry name" value="CENP-V/GFA"/>
</dbReference>
<keyword evidence="4" id="KW-0456">Lyase</keyword>
<keyword evidence="2" id="KW-0479">Metal-binding</keyword>
<accession>A0A418NFI1</accession>